<gene>
    <name evidence="1" type="ORF">UFOPK1684_00477</name>
</gene>
<dbReference type="GO" id="GO:0050308">
    <property type="term" value="F:sugar-phosphatase activity"/>
    <property type="evidence" value="ECO:0007669"/>
    <property type="project" value="TreeGrafter"/>
</dbReference>
<dbReference type="EMBL" id="CAEZTM010000015">
    <property type="protein sequence ID" value="CAB4566966.1"/>
    <property type="molecule type" value="Genomic_DNA"/>
</dbReference>
<dbReference type="Gene3D" id="3.40.50.1000">
    <property type="entry name" value="HAD superfamily/HAD-like"/>
    <property type="match status" value="1"/>
</dbReference>
<dbReference type="SUPFAM" id="SSF56784">
    <property type="entry name" value="HAD-like"/>
    <property type="match status" value="1"/>
</dbReference>
<dbReference type="InterPro" id="IPR023214">
    <property type="entry name" value="HAD_sf"/>
</dbReference>
<proteinExistence type="predicted"/>
<dbReference type="Pfam" id="PF00702">
    <property type="entry name" value="Hydrolase"/>
    <property type="match status" value="1"/>
</dbReference>
<evidence type="ECO:0000313" key="1">
    <source>
        <dbReference type="EMBL" id="CAB4566966.1"/>
    </source>
</evidence>
<sequence>MSLRMNAEALAHAVAREMGQPVFRAIVAGDDVSEPKPNPEAYLKGALALGVAIGDCVALEDSSYGAASAFSAGAVTIGIPLHVEIARDYAHELWDSLEGRGLESLAETWRSHRRETAP</sequence>
<dbReference type="InterPro" id="IPR036412">
    <property type="entry name" value="HAD-like_sf"/>
</dbReference>
<accession>A0A6J6DU13</accession>
<dbReference type="PANTHER" id="PTHR43481:SF4">
    <property type="entry name" value="GLYCEROL-1-PHOSPHATE PHOSPHOHYDROLASE 1-RELATED"/>
    <property type="match status" value="1"/>
</dbReference>
<dbReference type="InterPro" id="IPR051806">
    <property type="entry name" value="HAD-like_SPP"/>
</dbReference>
<reference evidence="1" key="1">
    <citation type="submission" date="2020-05" db="EMBL/GenBank/DDBJ databases">
        <authorList>
            <person name="Chiriac C."/>
            <person name="Salcher M."/>
            <person name="Ghai R."/>
            <person name="Kavagutti S V."/>
        </authorList>
    </citation>
    <scope>NUCLEOTIDE SEQUENCE</scope>
</reference>
<name>A0A6J6DU13_9ZZZZ</name>
<dbReference type="PANTHER" id="PTHR43481">
    <property type="entry name" value="FRUCTOSE-1-PHOSPHATE PHOSPHATASE"/>
    <property type="match status" value="1"/>
</dbReference>
<dbReference type="AlphaFoldDB" id="A0A6J6DU13"/>
<protein>
    <submittedName>
        <fullName evidence="1">Unannotated protein</fullName>
    </submittedName>
</protein>
<organism evidence="1">
    <name type="scientific">freshwater metagenome</name>
    <dbReference type="NCBI Taxonomy" id="449393"/>
    <lineage>
        <taxon>unclassified sequences</taxon>
        <taxon>metagenomes</taxon>
        <taxon>ecological metagenomes</taxon>
    </lineage>
</organism>